<accession>C4GGF1</accession>
<dbReference type="Proteomes" id="UP000003009">
    <property type="component" value="Unassembled WGS sequence"/>
</dbReference>
<dbReference type="RefSeq" id="WP_003795335.1">
    <property type="nucleotide sequence ID" value="NZ_GG665871.1"/>
</dbReference>
<dbReference type="STRING" id="629741.GCWU000324_01219"/>
<organism evidence="1 2">
    <name type="scientific">Kingella oralis ATCC 51147</name>
    <dbReference type="NCBI Taxonomy" id="629741"/>
    <lineage>
        <taxon>Bacteria</taxon>
        <taxon>Pseudomonadati</taxon>
        <taxon>Pseudomonadota</taxon>
        <taxon>Betaproteobacteria</taxon>
        <taxon>Neisseriales</taxon>
        <taxon>Neisseriaceae</taxon>
        <taxon>Kingella</taxon>
    </lineage>
</organism>
<keyword evidence="2" id="KW-1185">Reference proteome</keyword>
<evidence type="ECO:0000313" key="1">
    <source>
        <dbReference type="EMBL" id="EEP69306.1"/>
    </source>
</evidence>
<dbReference type="AlphaFoldDB" id="C4GGF1"/>
<dbReference type="EMBL" id="ACJW02000002">
    <property type="protein sequence ID" value="EEP69306.1"/>
    <property type="molecule type" value="Genomic_DNA"/>
</dbReference>
<dbReference type="GeneID" id="84906545"/>
<protein>
    <submittedName>
        <fullName evidence="1">Uncharacterized protein</fullName>
    </submittedName>
</protein>
<gene>
    <name evidence="1" type="ORF">GCWU000324_01219</name>
</gene>
<evidence type="ECO:0000313" key="2">
    <source>
        <dbReference type="Proteomes" id="UP000003009"/>
    </source>
</evidence>
<dbReference type="HOGENOM" id="CLU_2601354_0_0_4"/>
<name>C4GGF1_9NEIS</name>
<sequence length="79" mass="8381">MPQNIDDLILNNQVNNIALSAALAVLNKYPDGLSAYRGYLLAIAEKALAKGDMQTHNLLTLTLADADDAIALLQSTAAK</sequence>
<comment type="caution">
    <text evidence="1">The sequence shown here is derived from an EMBL/GenBank/DDBJ whole genome shotgun (WGS) entry which is preliminary data.</text>
</comment>
<proteinExistence type="predicted"/>
<reference evidence="1" key="1">
    <citation type="submission" date="2009-04" db="EMBL/GenBank/DDBJ databases">
        <authorList>
            <person name="Weinstock G."/>
            <person name="Sodergren E."/>
            <person name="Clifton S."/>
            <person name="Fulton L."/>
            <person name="Fulton B."/>
            <person name="Courtney L."/>
            <person name="Fronick C."/>
            <person name="Harrison M."/>
            <person name="Strong C."/>
            <person name="Farmer C."/>
            <person name="Delahaunty K."/>
            <person name="Markovic C."/>
            <person name="Hall O."/>
            <person name="Minx P."/>
            <person name="Tomlinson C."/>
            <person name="Mitreva M."/>
            <person name="Nelson J."/>
            <person name="Hou S."/>
            <person name="Wollam A."/>
            <person name="Pepin K.H."/>
            <person name="Johnson M."/>
            <person name="Bhonagiri V."/>
            <person name="Nash W.E."/>
            <person name="Warren W."/>
            <person name="Chinwalla A."/>
            <person name="Mardis E.R."/>
            <person name="Wilson R.K."/>
        </authorList>
    </citation>
    <scope>NUCLEOTIDE SEQUENCE [LARGE SCALE GENOMIC DNA]</scope>
    <source>
        <strain evidence="1">ATCC 51147</strain>
    </source>
</reference>